<dbReference type="Pfam" id="PF14111">
    <property type="entry name" value="DUF4283"/>
    <property type="match status" value="1"/>
</dbReference>
<evidence type="ECO:0000256" key="1">
    <source>
        <dbReference type="SAM" id="MobiDB-lite"/>
    </source>
</evidence>
<name>A0A2I0X2M7_9ASPA</name>
<gene>
    <name evidence="3" type="ORF">MA16_Dca004170</name>
</gene>
<dbReference type="EMBL" id="KZ502211">
    <property type="protein sequence ID" value="PKU82152.1"/>
    <property type="molecule type" value="Genomic_DNA"/>
</dbReference>
<feature type="region of interest" description="Disordered" evidence="1">
    <location>
        <begin position="1"/>
        <end position="23"/>
    </location>
</feature>
<dbReference type="Proteomes" id="UP000233837">
    <property type="component" value="Unassembled WGS sequence"/>
</dbReference>
<evidence type="ECO:0000259" key="2">
    <source>
        <dbReference type="Pfam" id="PF14111"/>
    </source>
</evidence>
<sequence length="120" mass="13080">MESALHGSNFPPLSTSSPVSKIPSSLKDWCNIFSPAQTSPTSKSFSFSHHPLEPEVIPFSSEKLVSGSKDWSLCLVGYSIGRRPFYEALLGAINKTWSLKGSLKLHSLSDGFFSTPVLMC</sequence>
<dbReference type="InterPro" id="IPR025558">
    <property type="entry name" value="DUF4283"/>
</dbReference>
<keyword evidence="4" id="KW-1185">Reference proteome</keyword>
<evidence type="ECO:0000313" key="3">
    <source>
        <dbReference type="EMBL" id="PKU82152.1"/>
    </source>
</evidence>
<accession>A0A2I0X2M7</accession>
<organism evidence="3 4">
    <name type="scientific">Dendrobium catenatum</name>
    <dbReference type="NCBI Taxonomy" id="906689"/>
    <lineage>
        <taxon>Eukaryota</taxon>
        <taxon>Viridiplantae</taxon>
        <taxon>Streptophyta</taxon>
        <taxon>Embryophyta</taxon>
        <taxon>Tracheophyta</taxon>
        <taxon>Spermatophyta</taxon>
        <taxon>Magnoliopsida</taxon>
        <taxon>Liliopsida</taxon>
        <taxon>Asparagales</taxon>
        <taxon>Orchidaceae</taxon>
        <taxon>Epidendroideae</taxon>
        <taxon>Malaxideae</taxon>
        <taxon>Dendrobiinae</taxon>
        <taxon>Dendrobium</taxon>
    </lineage>
</organism>
<dbReference type="AlphaFoldDB" id="A0A2I0X2M7"/>
<proteinExistence type="predicted"/>
<feature type="compositionally biased region" description="Low complexity" evidence="1">
    <location>
        <begin position="13"/>
        <end position="23"/>
    </location>
</feature>
<protein>
    <recommendedName>
        <fullName evidence="2">DUF4283 domain-containing protein</fullName>
    </recommendedName>
</protein>
<feature type="domain" description="DUF4283" evidence="2">
    <location>
        <begin position="69"/>
        <end position="113"/>
    </location>
</feature>
<evidence type="ECO:0000313" key="4">
    <source>
        <dbReference type="Proteomes" id="UP000233837"/>
    </source>
</evidence>
<reference evidence="3 4" key="1">
    <citation type="journal article" date="2016" name="Sci. Rep.">
        <title>The Dendrobium catenatum Lindl. genome sequence provides insights into polysaccharide synthase, floral development and adaptive evolution.</title>
        <authorList>
            <person name="Zhang G.Q."/>
            <person name="Xu Q."/>
            <person name="Bian C."/>
            <person name="Tsai W.C."/>
            <person name="Yeh C.M."/>
            <person name="Liu K.W."/>
            <person name="Yoshida K."/>
            <person name="Zhang L.S."/>
            <person name="Chang S.B."/>
            <person name="Chen F."/>
            <person name="Shi Y."/>
            <person name="Su Y.Y."/>
            <person name="Zhang Y.Q."/>
            <person name="Chen L.J."/>
            <person name="Yin Y."/>
            <person name="Lin M."/>
            <person name="Huang H."/>
            <person name="Deng H."/>
            <person name="Wang Z.W."/>
            <person name="Zhu S.L."/>
            <person name="Zhao X."/>
            <person name="Deng C."/>
            <person name="Niu S.C."/>
            <person name="Huang J."/>
            <person name="Wang M."/>
            <person name="Liu G.H."/>
            <person name="Yang H.J."/>
            <person name="Xiao X.J."/>
            <person name="Hsiao Y.Y."/>
            <person name="Wu W.L."/>
            <person name="Chen Y.Y."/>
            <person name="Mitsuda N."/>
            <person name="Ohme-Takagi M."/>
            <person name="Luo Y.B."/>
            <person name="Van de Peer Y."/>
            <person name="Liu Z.J."/>
        </authorList>
    </citation>
    <scope>NUCLEOTIDE SEQUENCE [LARGE SCALE GENOMIC DNA]</scope>
    <source>
        <tissue evidence="3">The whole plant</tissue>
    </source>
</reference>
<reference evidence="3 4" key="2">
    <citation type="journal article" date="2017" name="Nature">
        <title>The Apostasia genome and the evolution of orchids.</title>
        <authorList>
            <person name="Zhang G.Q."/>
            <person name="Liu K.W."/>
            <person name="Li Z."/>
            <person name="Lohaus R."/>
            <person name="Hsiao Y.Y."/>
            <person name="Niu S.C."/>
            <person name="Wang J.Y."/>
            <person name="Lin Y.C."/>
            <person name="Xu Q."/>
            <person name="Chen L.J."/>
            <person name="Yoshida K."/>
            <person name="Fujiwara S."/>
            <person name="Wang Z.W."/>
            <person name="Zhang Y.Q."/>
            <person name="Mitsuda N."/>
            <person name="Wang M."/>
            <person name="Liu G.H."/>
            <person name="Pecoraro L."/>
            <person name="Huang H.X."/>
            <person name="Xiao X.J."/>
            <person name="Lin M."/>
            <person name="Wu X.Y."/>
            <person name="Wu W.L."/>
            <person name="Chen Y.Y."/>
            <person name="Chang S.B."/>
            <person name="Sakamoto S."/>
            <person name="Ohme-Takagi M."/>
            <person name="Yagi M."/>
            <person name="Zeng S.J."/>
            <person name="Shen C.Y."/>
            <person name="Yeh C.M."/>
            <person name="Luo Y.B."/>
            <person name="Tsai W.C."/>
            <person name="Van de Peer Y."/>
            <person name="Liu Z.J."/>
        </authorList>
    </citation>
    <scope>NUCLEOTIDE SEQUENCE [LARGE SCALE GENOMIC DNA]</scope>
    <source>
        <tissue evidence="3">The whole plant</tissue>
    </source>
</reference>